<name>A0A0D8HM70_9ACTN</name>
<organism evidence="2 3">
    <name type="scientific">Acidithrix ferrooxidans</name>
    <dbReference type="NCBI Taxonomy" id="1280514"/>
    <lineage>
        <taxon>Bacteria</taxon>
        <taxon>Bacillati</taxon>
        <taxon>Actinomycetota</taxon>
        <taxon>Acidimicrobiia</taxon>
        <taxon>Acidimicrobiales</taxon>
        <taxon>Acidimicrobiaceae</taxon>
        <taxon>Acidithrix</taxon>
    </lineage>
</organism>
<keyword evidence="1" id="KW-1133">Transmembrane helix</keyword>
<gene>
    <name evidence="2" type="ORF">AXFE_09260</name>
</gene>
<evidence type="ECO:0000313" key="2">
    <source>
        <dbReference type="EMBL" id="KJF18181.1"/>
    </source>
</evidence>
<reference evidence="2 3" key="1">
    <citation type="submission" date="2015-01" db="EMBL/GenBank/DDBJ databases">
        <title>Draft genome of the acidophilic iron oxidizer Acidithrix ferrooxidans strain Py-F3.</title>
        <authorList>
            <person name="Poehlein A."/>
            <person name="Eisen S."/>
            <person name="Schloemann M."/>
            <person name="Johnson B.D."/>
            <person name="Daniel R."/>
            <person name="Muehling M."/>
        </authorList>
    </citation>
    <scope>NUCLEOTIDE SEQUENCE [LARGE SCALE GENOMIC DNA]</scope>
    <source>
        <strain evidence="2 3">Py-F3</strain>
    </source>
</reference>
<sequence>MVRLIETSVLAFMAPMATLAIVIAINDVSERWQKHHRARYHRLVDAAFREQLEQEARMHEVAAVLRYKAHEARKAMIREAHRASQLSNDAES</sequence>
<accession>A0A0D8HM70</accession>
<proteinExistence type="predicted"/>
<keyword evidence="1" id="KW-0472">Membrane</keyword>
<keyword evidence="1" id="KW-0812">Transmembrane</keyword>
<keyword evidence="3" id="KW-1185">Reference proteome</keyword>
<dbReference type="STRING" id="1280514.AXFE_09260"/>
<evidence type="ECO:0000313" key="3">
    <source>
        <dbReference type="Proteomes" id="UP000032360"/>
    </source>
</evidence>
<dbReference type="RefSeq" id="WP_052604685.1">
    <property type="nucleotide sequence ID" value="NZ_JXYS01000023.1"/>
</dbReference>
<dbReference type="EMBL" id="JXYS01000023">
    <property type="protein sequence ID" value="KJF18181.1"/>
    <property type="molecule type" value="Genomic_DNA"/>
</dbReference>
<dbReference type="Proteomes" id="UP000032360">
    <property type="component" value="Unassembled WGS sequence"/>
</dbReference>
<dbReference type="AlphaFoldDB" id="A0A0D8HM70"/>
<protein>
    <submittedName>
        <fullName evidence="2">Uncharacterized protein</fullName>
    </submittedName>
</protein>
<comment type="caution">
    <text evidence="2">The sequence shown here is derived from an EMBL/GenBank/DDBJ whole genome shotgun (WGS) entry which is preliminary data.</text>
</comment>
<feature type="transmembrane region" description="Helical" evidence="1">
    <location>
        <begin position="12"/>
        <end position="29"/>
    </location>
</feature>
<evidence type="ECO:0000256" key="1">
    <source>
        <dbReference type="SAM" id="Phobius"/>
    </source>
</evidence>